<dbReference type="SUPFAM" id="SSF111369">
    <property type="entry name" value="HlyD-like secretion proteins"/>
    <property type="match status" value="1"/>
</dbReference>
<evidence type="ECO:0000259" key="3">
    <source>
        <dbReference type="Pfam" id="PF25893"/>
    </source>
</evidence>
<accession>A0A9X2AAM9</accession>
<dbReference type="AlphaFoldDB" id="A0A9X2AAM9"/>
<protein>
    <submittedName>
        <fullName evidence="7">Efflux RND transporter periplasmic adaptor subunit</fullName>
    </submittedName>
</protein>
<evidence type="ECO:0000313" key="7">
    <source>
        <dbReference type="EMBL" id="MCH4822687.1"/>
    </source>
</evidence>
<comment type="caution">
    <text evidence="7">The sequence shown here is derived from an EMBL/GenBank/DDBJ whole genome shotgun (WGS) entry which is preliminary data.</text>
</comment>
<dbReference type="InterPro" id="IPR058792">
    <property type="entry name" value="Beta-barrel_RND_2"/>
</dbReference>
<dbReference type="EMBL" id="JAKVTV010000001">
    <property type="protein sequence ID" value="MCH4822687.1"/>
    <property type="molecule type" value="Genomic_DNA"/>
</dbReference>
<dbReference type="NCBIfam" id="TIGR01730">
    <property type="entry name" value="RND_mfp"/>
    <property type="match status" value="1"/>
</dbReference>
<dbReference type="Gene3D" id="2.40.420.20">
    <property type="match status" value="1"/>
</dbReference>
<comment type="similarity">
    <text evidence="1">Belongs to the membrane fusion protein (MFP) (TC 8.A.1) family.</text>
</comment>
<organism evidence="7 8">
    <name type="scientific">Christiangramia lutea</name>
    <dbReference type="NCBI Taxonomy" id="1607951"/>
    <lineage>
        <taxon>Bacteria</taxon>
        <taxon>Pseudomonadati</taxon>
        <taxon>Bacteroidota</taxon>
        <taxon>Flavobacteriia</taxon>
        <taxon>Flavobacteriales</taxon>
        <taxon>Flavobacteriaceae</taxon>
        <taxon>Christiangramia</taxon>
    </lineage>
</organism>
<keyword evidence="8" id="KW-1185">Reference proteome</keyword>
<evidence type="ECO:0000313" key="8">
    <source>
        <dbReference type="Proteomes" id="UP001139226"/>
    </source>
</evidence>
<evidence type="ECO:0000259" key="4">
    <source>
        <dbReference type="Pfam" id="PF25954"/>
    </source>
</evidence>
<dbReference type="GO" id="GO:0015562">
    <property type="term" value="F:efflux transmembrane transporter activity"/>
    <property type="evidence" value="ECO:0007669"/>
    <property type="project" value="TreeGrafter"/>
</dbReference>
<feature type="domain" description="CzcB-like alpha-helical hairpin" evidence="3">
    <location>
        <begin position="138"/>
        <end position="194"/>
    </location>
</feature>
<reference evidence="7" key="1">
    <citation type="submission" date="2022-03" db="EMBL/GenBank/DDBJ databases">
        <title>Gramella crocea sp. nov., isolated from activated sludge of a seafood processing plant.</title>
        <authorList>
            <person name="Zhang X."/>
        </authorList>
    </citation>
    <scope>NUCLEOTIDE SEQUENCE</scope>
    <source>
        <strain evidence="7">YJ019</strain>
    </source>
</reference>
<dbReference type="PROSITE" id="PS51257">
    <property type="entry name" value="PROKAR_LIPOPROTEIN"/>
    <property type="match status" value="1"/>
</dbReference>
<feature type="domain" description="CzcB-like barrel-sandwich hybrid" evidence="5">
    <location>
        <begin position="103"/>
        <end position="218"/>
    </location>
</feature>
<dbReference type="GO" id="GO:1990281">
    <property type="term" value="C:efflux pump complex"/>
    <property type="evidence" value="ECO:0007669"/>
    <property type="project" value="TreeGrafter"/>
</dbReference>
<dbReference type="InterPro" id="IPR058647">
    <property type="entry name" value="BSH_CzcB-like"/>
</dbReference>
<dbReference type="PANTHER" id="PTHR30469">
    <property type="entry name" value="MULTIDRUG RESISTANCE PROTEIN MDTA"/>
    <property type="match status" value="1"/>
</dbReference>
<proteinExistence type="inferred from homology"/>
<keyword evidence="2" id="KW-0175">Coiled coil</keyword>
<dbReference type="Pfam" id="PF25954">
    <property type="entry name" value="Beta-barrel_RND_2"/>
    <property type="match status" value="1"/>
</dbReference>
<dbReference type="InterPro" id="IPR058648">
    <property type="entry name" value="HH_CzcB-like"/>
</dbReference>
<dbReference type="Gene3D" id="2.40.30.170">
    <property type="match status" value="1"/>
</dbReference>
<evidence type="ECO:0000256" key="1">
    <source>
        <dbReference type="ARBA" id="ARBA00009477"/>
    </source>
</evidence>
<dbReference type="Gene3D" id="2.40.50.100">
    <property type="match status" value="1"/>
</dbReference>
<dbReference type="Pfam" id="PF25989">
    <property type="entry name" value="YknX_C"/>
    <property type="match status" value="1"/>
</dbReference>
<feature type="coiled-coil region" evidence="2">
    <location>
        <begin position="29"/>
        <end position="63"/>
    </location>
</feature>
<dbReference type="Proteomes" id="UP001139226">
    <property type="component" value="Unassembled WGS sequence"/>
</dbReference>
<gene>
    <name evidence="7" type="ORF">ML462_05825</name>
</gene>
<dbReference type="Pfam" id="PF25973">
    <property type="entry name" value="BSH_CzcB"/>
    <property type="match status" value="1"/>
</dbReference>
<feature type="domain" description="YknX-like C-terminal permuted SH3-like" evidence="6">
    <location>
        <begin position="316"/>
        <end position="386"/>
    </location>
</feature>
<dbReference type="InterPro" id="IPR006143">
    <property type="entry name" value="RND_pump_MFP"/>
</dbReference>
<dbReference type="InterPro" id="IPR058637">
    <property type="entry name" value="YknX-like_C"/>
</dbReference>
<dbReference type="Pfam" id="PF25893">
    <property type="entry name" value="HH_CzcB"/>
    <property type="match status" value="1"/>
</dbReference>
<evidence type="ECO:0000256" key="2">
    <source>
        <dbReference type="SAM" id="Coils"/>
    </source>
</evidence>
<dbReference type="Gene3D" id="1.10.287.470">
    <property type="entry name" value="Helix hairpin bin"/>
    <property type="match status" value="1"/>
</dbReference>
<dbReference type="RefSeq" id="WP_240712810.1">
    <property type="nucleotide sequence ID" value="NZ_JAKVTV010000001.1"/>
</dbReference>
<sequence length="390" mass="43698">MKNIFYILSLSLLFLSVSCGEPKKNSTEAILESNDLEKIQQKRDELTNEMVAIESDIRQLDEKIKEINPEKNIPLITSYEVKSEEFNHYLELQGSVETKKNVVLNAEMAGVLERVYVSEGQNVSKGQTLAKIDDGGLSQQLAQMETQLDLAKTTFERQKRLWDQQIGSEMQYLQAKSNYEGQVNAVNQMKSQLAKSVITAPFSGEVDDIITEEGNVVSPGQTPILRLVNLNDMYIKTDVPESYISDVTEGKNVQVTFPVLGETVETKVKQTGNYINPNNRTFKAEIEVPNQKKDIKPNLTARLKINDYTNENAILVPQNIVSENAEGEQYLFVVENINEGKGTAKQVIIETGKTQGDKIEILKGLEDGDMVIQEGARSVKEGQTVKLINY</sequence>
<evidence type="ECO:0000259" key="5">
    <source>
        <dbReference type="Pfam" id="PF25973"/>
    </source>
</evidence>
<dbReference type="PANTHER" id="PTHR30469:SF15">
    <property type="entry name" value="HLYD FAMILY OF SECRETION PROTEINS"/>
    <property type="match status" value="1"/>
</dbReference>
<evidence type="ECO:0000259" key="6">
    <source>
        <dbReference type="Pfam" id="PF25989"/>
    </source>
</evidence>
<name>A0A9X2AAM9_9FLAO</name>
<feature type="domain" description="CusB-like beta-barrel" evidence="4">
    <location>
        <begin position="235"/>
        <end position="307"/>
    </location>
</feature>